<dbReference type="PRINTS" id="PR00364">
    <property type="entry name" value="DISEASERSIST"/>
</dbReference>
<accession>A0A7K1V486</accession>
<dbReference type="GO" id="GO:0006355">
    <property type="term" value="P:regulation of DNA-templated transcription"/>
    <property type="evidence" value="ECO:0007669"/>
    <property type="project" value="InterPro"/>
</dbReference>
<dbReference type="RefSeq" id="WP_157391014.1">
    <property type="nucleotide sequence ID" value="NZ_WRPP01000006.1"/>
</dbReference>
<dbReference type="PROSITE" id="PS51755">
    <property type="entry name" value="OMPR_PHOB"/>
    <property type="match status" value="1"/>
</dbReference>
<evidence type="ECO:0000256" key="2">
    <source>
        <dbReference type="ARBA" id="ARBA00023125"/>
    </source>
</evidence>
<feature type="domain" description="OmpR/PhoB-type" evidence="4">
    <location>
        <begin position="1"/>
        <end position="82"/>
    </location>
</feature>
<dbReference type="InterPro" id="IPR005158">
    <property type="entry name" value="BTAD"/>
</dbReference>
<dbReference type="InterPro" id="IPR001867">
    <property type="entry name" value="OmpR/PhoB-type_DNA-bd"/>
</dbReference>
<keyword evidence="6" id="KW-1185">Reference proteome</keyword>
<dbReference type="InterPro" id="IPR036388">
    <property type="entry name" value="WH-like_DNA-bd_sf"/>
</dbReference>
<dbReference type="SUPFAM" id="SSF52540">
    <property type="entry name" value="P-loop containing nucleoside triphosphate hydrolases"/>
    <property type="match status" value="1"/>
</dbReference>
<dbReference type="Pfam" id="PF03704">
    <property type="entry name" value="BTAD"/>
    <property type="match status" value="1"/>
</dbReference>
<dbReference type="Gene3D" id="1.10.10.10">
    <property type="entry name" value="Winged helix-like DNA-binding domain superfamily/Winged helix DNA-binding domain"/>
    <property type="match status" value="1"/>
</dbReference>
<evidence type="ECO:0000313" key="5">
    <source>
        <dbReference type="EMBL" id="MVU81434.1"/>
    </source>
</evidence>
<evidence type="ECO:0000256" key="1">
    <source>
        <dbReference type="ARBA" id="ARBA00005820"/>
    </source>
</evidence>
<dbReference type="Gene3D" id="3.40.50.300">
    <property type="entry name" value="P-loop containing nucleotide triphosphate hydrolases"/>
    <property type="match status" value="1"/>
</dbReference>
<dbReference type="AlphaFoldDB" id="A0A7K1V486"/>
<gene>
    <name evidence="5" type="ORF">GPX89_29855</name>
</gene>
<dbReference type="GO" id="GO:0003677">
    <property type="term" value="F:DNA binding"/>
    <property type="evidence" value="ECO:0007669"/>
    <property type="project" value="UniProtKB-UniRule"/>
</dbReference>
<dbReference type="SUPFAM" id="SSF48452">
    <property type="entry name" value="TPR-like"/>
    <property type="match status" value="1"/>
</dbReference>
<sequence>MAISADGGVRRVGGPRVRMLLALLAVQPGRVISCDALICGIWGDVLPADPANALQTLVKRVRALLPPDTAVESAAGGYRLRIDADDIDIHRFVRLAEDGMAQFEARAAERAAELLAAALELWRGEAFADLPENPDLYWHADRLNQLRLDVVEARAEVYLSLGRGRDLVESLARELRDEPLRESLAVKLIQVLVATGQTTRAREVFDATRALLRDELGVPPSPELVAAMDRIDSGAAEFTPALPVRLTSLIGREPELERLGATLGATRLLTLTGPGGVGKTSLALEAATRLAARWRDGCRLIELAAIADARTAGEVILAELGMHADPESAHVCPIHRPAVVGHKELLLILDNCEHVLDTAGLVAELLHRCPNLTVLATSREPLGIHGETLFPVAPLAAPALGSAPAEALGSPAVHLFLDRARAVRSGFTVTGDNCETIAAICRRLDGIPLALELAAARIHTLTPAQILARLDDRFRLLSGNRAAAARHRSLYTAIEWSWESLGDPERRMAQRLWLFPEGATLEALEDVGGGDAAGPLSRLVDKSLVEFDGRRYRMLETIQAFVGSTVSSEQRVA</sequence>
<name>A0A7K1V486_9NOCA</name>
<dbReference type="SUPFAM" id="SSF46894">
    <property type="entry name" value="C-terminal effector domain of the bipartite response regulators"/>
    <property type="match status" value="1"/>
</dbReference>
<dbReference type="PANTHER" id="PTHR47691:SF3">
    <property type="entry name" value="HTH-TYPE TRANSCRIPTIONAL REGULATOR RV0890C-RELATED"/>
    <property type="match status" value="1"/>
</dbReference>
<dbReference type="PANTHER" id="PTHR47691">
    <property type="entry name" value="REGULATOR-RELATED"/>
    <property type="match status" value="1"/>
</dbReference>
<dbReference type="Proteomes" id="UP000466794">
    <property type="component" value="Unassembled WGS sequence"/>
</dbReference>
<evidence type="ECO:0000313" key="6">
    <source>
        <dbReference type="Proteomes" id="UP000466794"/>
    </source>
</evidence>
<organism evidence="5 6">
    <name type="scientific">Nocardia terrae</name>
    <dbReference type="NCBI Taxonomy" id="2675851"/>
    <lineage>
        <taxon>Bacteria</taxon>
        <taxon>Bacillati</taxon>
        <taxon>Actinomycetota</taxon>
        <taxon>Actinomycetes</taxon>
        <taxon>Mycobacteriales</taxon>
        <taxon>Nocardiaceae</taxon>
        <taxon>Nocardia</taxon>
    </lineage>
</organism>
<dbReference type="InterPro" id="IPR027417">
    <property type="entry name" value="P-loop_NTPase"/>
</dbReference>
<comment type="similarity">
    <text evidence="1">Belongs to the AfsR/DnrI/RedD regulatory family.</text>
</comment>
<dbReference type="EMBL" id="WRPP01000006">
    <property type="protein sequence ID" value="MVU81434.1"/>
    <property type="molecule type" value="Genomic_DNA"/>
</dbReference>
<dbReference type="InterPro" id="IPR011990">
    <property type="entry name" value="TPR-like_helical_dom_sf"/>
</dbReference>
<keyword evidence="2 3" id="KW-0238">DNA-binding</keyword>
<feature type="DNA-binding region" description="OmpR/PhoB-type" evidence="3">
    <location>
        <begin position="1"/>
        <end position="82"/>
    </location>
</feature>
<protein>
    <recommendedName>
        <fullName evidence="4">OmpR/PhoB-type domain-containing protein</fullName>
    </recommendedName>
</protein>
<evidence type="ECO:0000256" key="3">
    <source>
        <dbReference type="PROSITE-ProRule" id="PRU01091"/>
    </source>
</evidence>
<comment type="caution">
    <text evidence="5">The sequence shown here is derived from an EMBL/GenBank/DDBJ whole genome shotgun (WGS) entry which is preliminary data.</text>
</comment>
<evidence type="ECO:0000259" key="4">
    <source>
        <dbReference type="PROSITE" id="PS51755"/>
    </source>
</evidence>
<dbReference type="CDD" id="cd15831">
    <property type="entry name" value="BTAD"/>
    <property type="match status" value="1"/>
</dbReference>
<reference evidence="5 6" key="1">
    <citation type="submission" date="2019-12" db="EMBL/GenBank/DDBJ databases">
        <title>Nocardia sp. nov. ET3-3 isolated from soil.</title>
        <authorList>
            <person name="Kanchanasin P."/>
            <person name="Tanasupawat S."/>
            <person name="Yuki M."/>
            <person name="Kudo T."/>
        </authorList>
    </citation>
    <scope>NUCLEOTIDE SEQUENCE [LARGE SCALE GENOMIC DNA]</scope>
    <source>
        <strain evidence="5 6">ET3-3</strain>
    </source>
</reference>
<proteinExistence type="inferred from homology"/>
<dbReference type="InterPro" id="IPR016032">
    <property type="entry name" value="Sig_transdc_resp-reg_C-effctor"/>
</dbReference>
<dbReference type="SMART" id="SM01043">
    <property type="entry name" value="BTAD"/>
    <property type="match status" value="1"/>
</dbReference>
<dbReference type="SMART" id="SM00862">
    <property type="entry name" value="Trans_reg_C"/>
    <property type="match status" value="1"/>
</dbReference>
<dbReference type="Gene3D" id="1.25.40.10">
    <property type="entry name" value="Tetratricopeptide repeat domain"/>
    <property type="match status" value="1"/>
</dbReference>
<dbReference type="GO" id="GO:0000160">
    <property type="term" value="P:phosphorelay signal transduction system"/>
    <property type="evidence" value="ECO:0007669"/>
    <property type="project" value="InterPro"/>
</dbReference>